<dbReference type="InterPro" id="IPR006222">
    <property type="entry name" value="GCVT_N"/>
</dbReference>
<comment type="caution">
    <text evidence="11">The sequence shown here is derived from an EMBL/GenBank/DDBJ whole genome shotgun (WGS) entry which is preliminary data.</text>
</comment>
<dbReference type="HAMAP" id="MF_00259">
    <property type="entry name" value="GcvT"/>
    <property type="match status" value="1"/>
</dbReference>
<dbReference type="InterPro" id="IPR027266">
    <property type="entry name" value="TrmE/GcvT-like"/>
</dbReference>
<gene>
    <name evidence="7 11" type="primary">gcvT</name>
    <name evidence="11" type="ORF">ENW00_04615</name>
</gene>
<dbReference type="Pfam" id="PF01571">
    <property type="entry name" value="GCV_T"/>
    <property type="match status" value="1"/>
</dbReference>
<evidence type="ECO:0000259" key="9">
    <source>
        <dbReference type="Pfam" id="PF01571"/>
    </source>
</evidence>
<comment type="catalytic activity">
    <reaction evidence="6 7">
        <text>N(6)-[(R)-S(8)-aminomethyldihydrolipoyl]-L-lysyl-[protein] + (6S)-5,6,7,8-tetrahydrofolate = N(6)-[(R)-dihydrolipoyl]-L-lysyl-[protein] + (6R)-5,10-methylene-5,6,7,8-tetrahydrofolate + NH4(+)</text>
        <dbReference type="Rhea" id="RHEA:16945"/>
        <dbReference type="Rhea" id="RHEA-COMP:10475"/>
        <dbReference type="Rhea" id="RHEA-COMP:10492"/>
        <dbReference type="ChEBI" id="CHEBI:15636"/>
        <dbReference type="ChEBI" id="CHEBI:28938"/>
        <dbReference type="ChEBI" id="CHEBI:57453"/>
        <dbReference type="ChEBI" id="CHEBI:83100"/>
        <dbReference type="ChEBI" id="CHEBI:83143"/>
        <dbReference type="EC" id="2.1.2.10"/>
    </reaction>
</comment>
<dbReference type="FunFam" id="3.30.70.1400:FF:000001">
    <property type="entry name" value="Aminomethyltransferase"/>
    <property type="match status" value="1"/>
</dbReference>
<name>A0A7C3MKS9_DICTH</name>
<dbReference type="GO" id="GO:0032259">
    <property type="term" value="P:methylation"/>
    <property type="evidence" value="ECO:0007669"/>
    <property type="project" value="UniProtKB-KW"/>
</dbReference>
<evidence type="ECO:0000256" key="5">
    <source>
        <dbReference type="ARBA" id="ARBA00031395"/>
    </source>
</evidence>
<proteinExistence type="inferred from homology"/>
<comment type="subunit">
    <text evidence="7">The glycine cleavage system is composed of four proteins: P, T, L and H.</text>
</comment>
<evidence type="ECO:0000256" key="1">
    <source>
        <dbReference type="ARBA" id="ARBA00008609"/>
    </source>
</evidence>
<organism evidence="11">
    <name type="scientific">Dictyoglomus thermophilum</name>
    <dbReference type="NCBI Taxonomy" id="14"/>
    <lineage>
        <taxon>Bacteria</taxon>
        <taxon>Pseudomonadati</taxon>
        <taxon>Dictyoglomota</taxon>
        <taxon>Dictyoglomia</taxon>
        <taxon>Dictyoglomales</taxon>
        <taxon>Dictyoglomaceae</taxon>
        <taxon>Dictyoglomus</taxon>
    </lineage>
</organism>
<evidence type="ECO:0000256" key="8">
    <source>
        <dbReference type="PIRSR" id="PIRSR006487-1"/>
    </source>
</evidence>
<dbReference type="GO" id="GO:0004047">
    <property type="term" value="F:aminomethyltransferase activity"/>
    <property type="evidence" value="ECO:0007669"/>
    <property type="project" value="UniProtKB-UniRule"/>
</dbReference>
<dbReference type="GO" id="GO:0008483">
    <property type="term" value="F:transaminase activity"/>
    <property type="evidence" value="ECO:0007669"/>
    <property type="project" value="UniProtKB-KW"/>
</dbReference>
<sequence length="365" mass="42169">MAKRLFLEDEHKKLKAKFFEFANWWMPLEYVGTVKEHLAVRYEVGIFDISHMGRIVVNGKNSKDLLQYTTSNDINKLHPGKAQYSLVLTPQGTIMDDILVYMISEEEFLLIVNAINTEKIFNWLLENNKKFNVYIEDITFQTNLLAIQGPEAEKIVQKYTNYPLNNIPYYYFVKDKIINKNVIISRTGYTGEDGFEIVVSIEDVKEIFNIFIQEEKITLCGLGARDTLRLEMGYPLYGHELDENTTPWEANLGWVVKLEKGEFIGKDALIDKRDKKTKTLNGFELLENGIPRAGYEVYSYEEKIGYVTSGNYSPILKRGIGLLYNNSTHEEVRIKARDKFLKAKIVKPPFVKNTSIKKGEKKNVS</sequence>
<dbReference type="Gene3D" id="2.40.30.110">
    <property type="entry name" value="Aminomethyltransferase beta-barrel domains"/>
    <property type="match status" value="1"/>
</dbReference>
<evidence type="ECO:0000313" key="11">
    <source>
        <dbReference type="EMBL" id="HFX13431.1"/>
    </source>
</evidence>
<comment type="function">
    <text evidence="7">The glycine cleavage system catalyzes the degradation of glycine.</text>
</comment>
<dbReference type="Gene3D" id="3.30.70.1400">
    <property type="entry name" value="Aminomethyltransferase beta-barrel domains"/>
    <property type="match status" value="1"/>
</dbReference>
<dbReference type="FunFam" id="4.10.1250.10:FF:000001">
    <property type="entry name" value="Aminomethyltransferase"/>
    <property type="match status" value="1"/>
</dbReference>
<dbReference type="NCBIfam" id="TIGR00528">
    <property type="entry name" value="gcvT"/>
    <property type="match status" value="1"/>
</dbReference>
<dbReference type="InterPro" id="IPR029043">
    <property type="entry name" value="GcvT/YgfZ_C"/>
</dbReference>
<reference evidence="11" key="1">
    <citation type="journal article" date="2020" name="mSystems">
        <title>Genome- and Community-Level Interaction Insights into Carbon Utilization and Element Cycling Functions of Hydrothermarchaeota in Hydrothermal Sediment.</title>
        <authorList>
            <person name="Zhou Z."/>
            <person name="Liu Y."/>
            <person name="Xu W."/>
            <person name="Pan J."/>
            <person name="Luo Z.H."/>
            <person name="Li M."/>
        </authorList>
    </citation>
    <scope>NUCLEOTIDE SEQUENCE [LARGE SCALE GENOMIC DNA]</scope>
    <source>
        <strain evidence="11">SpSt-81</strain>
    </source>
</reference>
<dbReference type="NCBIfam" id="NF001567">
    <property type="entry name" value="PRK00389.1"/>
    <property type="match status" value="1"/>
</dbReference>
<dbReference type="SUPFAM" id="SSF103025">
    <property type="entry name" value="Folate-binding domain"/>
    <property type="match status" value="1"/>
</dbReference>
<evidence type="ECO:0000256" key="4">
    <source>
        <dbReference type="ARBA" id="ARBA00022679"/>
    </source>
</evidence>
<dbReference type="InterPro" id="IPR006223">
    <property type="entry name" value="GcvT"/>
</dbReference>
<dbReference type="InterPro" id="IPR013977">
    <property type="entry name" value="GcvT_C"/>
</dbReference>
<dbReference type="PANTHER" id="PTHR43757:SF2">
    <property type="entry name" value="AMINOMETHYLTRANSFERASE, MITOCHONDRIAL"/>
    <property type="match status" value="1"/>
</dbReference>
<protein>
    <recommendedName>
        <fullName evidence="2 7">Aminomethyltransferase</fullName>
        <ecNumber evidence="2 7">2.1.2.10</ecNumber>
    </recommendedName>
    <alternativeName>
        <fullName evidence="5 7">Glycine cleavage system T protein</fullName>
    </alternativeName>
</protein>
<feature type="domain" description="Aminomethyltransferase C-terminal" evidence="10">
    <location>
        <begin position="278"/>
        <end position="352"/>
    </location>
</feature>
<dbReference type="Gene3D" id="3.30.1360.120">
    <property type="entry name" value="Probable tRNA modification gtpase trme, domain 1"/>
    <property type="match status" value="1"/>
</dbReference>
<feature type="binding site" evidence="8">
    <location>
        <position position="196"/>
    </location>
    <ligand>
        <name>substrate</name>
    </ligand>
</feature>
<dbReference type="PANTHER" id="PTHR43757">
    <property type="entry name" value="AMINOMETHYLTRANSFERASE"/>
    <property type="match status" value="1"/>
</dbReference>
<dbReference type="Pfam" id="PF08669">
    <property type="entry name" value="GCV_T_C"/>
    <property type="match status" value="1"/>
</dbReference>
<keyword evidence="11" id="KW-0489">Methyltransferase</keyword>
<dbReference type="AlphaFoldDB" id="A0A7C3MKS9"/>
<evidence type="ECO:0000256" key="2">
    <source>
        <dbReference type="ARBA" id="ARBA00012616"/>
    </source>
</evidence>
<dbReference type="GO" id="GO:0005960">
    <property type="term" value="C:glycine cleavage complex"/>
    <property type="evidence" value="ECO:0007669"/>
    <property type="project" value="InterPro"/>
</dbReference>
<evidence type="ECO:0000256" key="6">
    <source>
        <dbReference type="ARBA" id="ARBA00047665"/>
    </source>
</evidence>
<evidence type="ECO:0000256" key="3">
    <source>
        <dbReference type="ARBA" id="ARBA00022576"/>
    </source>
</evidence>
<dbReference type="InterPro" id="IPR022903">
    <property type="entry name" value="GcvT_bac"/>
</dbReference>
<dbReference type="GO" id="GO:0005829">
    <property type="term" value="C:cytosol"/>
    <property type="evidence" value="ECO:0007669"/>
    <property type="project" value="TreeGrafter"/>
</dbReference>
<evidence type="ECO:0000259" key="10">
    <source>
        <dbReference type="Pfam" id="PF08669"/>
    </source>
</evidence>
<dbReference type="GO" id="GO:0008168">
    <property type="term" value="F:methyltransferase activity"/>
    <property type="evidence" value="ECO:0007669"/>
    <property type="project" value="UniProtKB-KW"/>
</dbReference>
<feature type="domain" description="GCVT N-terminal" evidence="9">
    <location>
        <begin position="8"/>
        <end position="260"/>
    </location>
</feature>
<accession>A0A7C3MKS9</accession>
<dbReference type="GO" id="GO:0019464">
    <property type="term" value="P:glycine decarboxylation via glycine cleavage system"/>
    <property type="evidence" value="ECO:0007669"/>
    <property type="project" value="UniProtKB-UniRule"/>
</dbReference>
<dbReference type="EMBL" id="DTIN01000014">
    <property type="protein sequence ID" value="HFX13431.1"/>
    <property type="molecule type" value="Genomic_DNA"/>
</dbReference>
<dbReference type="InterPro" id="IPR028896">
    <property type="entry name" value="GcvT/YgfZ/DmdA"/>
</dbReference>
<comment type="similarity">
    <text evidence="1 7">Belongs to the GcvT family.</text>
</comment>
<dbReference type="PIRSF" id="PIRSF006487">
    <property type="entry name" value="GcvT"/>
    <property type="match status" value="1"/>
</dbReference>
<keyword evidence="4 7" id="KW-0808">Transferase</keyword>
<dbReference type="Gene3D" id="4.10.1250.10">
    <property type="entry name" value="Aminomethyltransferase fragment"/>
    <property type="match status" value="1"/>
</dbReference>
<keyword evidence="3 7" id="KW-0032">Aminotransferase</keyword>
<dbReference type="EC" id="2.1.2.10" evidence="2 7"/>
<evidence type="ECO:0000256" key="7">
    <source>
        <dbReference type="HAMAP-Rule" id="MF_00259"/>
    </source>
</evidence>
<dbReference type="SUPFAM" id="SSF101790">
    <property type="entry name" value="Aminomethyltransferase beta-barrel domain"/>
    <property type="match status" value="1"/>
</dbReference>